<dbReference type="SUPFAM" id="SSF52499">
    <property type="entry name" value="Isochorismatase-like hydrolases"/>
    <property type="match status" value="1"/>
</dbReference>
<dbReference type="Pfam" id="PF00857">
    <property type="entry name" value="Isochorismatase"/>
    <property type="match status" value="1"/>
</dbReference>
<evidence type="ECO:0000313" key="4">
    <source>
        <dbReference type="EMBL" id="ORX89715.1"/>
    </source>
</evidence>
<reference evidence="4 5" key="1">
    <citation type="submission" date="2016-07" db="EMBL/GenBank/DDBJ databases">
        <title>Pervasive Adenine N6-methylation of Active Genes in Fungi.</title>
        <authorList>
            <consortium name="DOE Joint Genome Institute"/>
            <person name="Mondo S.J."/>
            <person name="Dannebaum R.O."/>
            <person name="Kuo R.C."/>
            <person name="Labutti K."/>
            <person name="Haridas S."/>
            <person name="Kuo A."/>
            <person name="Salamov A."/>
            <person name="Ahrendt S.R."/>
            <person name="Lipzen A."/>
            <person name="Sullivan W."/>
            <person name="Andreopoulos W.B."/>
            <person name="Clum A."/>
            <person name="Lindquist E."/>
            <person name="Daum C."/>
            <person name="Ramamoorthy G.K."/>
            <person name="Gryganskyi A."/>
            <person name="Culley D."/>
            <person name="Magnuson J.K."/>
            <person name="James T.Y."/>
            <person name="O'Malley M.A."/>
            <person name="Stajich J.E."/>
            <person name="Spatafora J.W."/>
            <person name="Visel A."/>
            <person name="Grigoriev I.V."/>
        </authorList>
    </citation>
    <scope>NUCLEOTIDE SEQUENCE [LARGE SCALE GENOMIC DNA]</scope>
    <source>
        <strain evidence="4 5">CBS 931.73</strain>
    </source>
</reference>
<dbReference type="STRING" id="1314790.A0A1Y1XVL5"/>
<dbReference type="Proteomes" id="UP000193498">
    <property type="component" value="Unassembled WGS sequence"/>
</dbReference>
<accession>A0A1Y1XVL5</accession>
<comment type="similarity">
    <text evidence="1">Belongs to the isochorismatase family.</text>
</comment>
<sequence length="176" mass="19630">VQLAFDDVDYWGGHRNNPDCEENIARLLKAWRASARMIFHIQHCSTEPGSLLRPERPGNAFKAEAVPHADEPVFKKTVNSAFIGTPLESELRRNKCTTVFFVGLTTNHCVETSVRMSGNLGFNTFLVDDACATFDRVGPNGKKHRAEDIHEMTLSNLNGEFCTIAQTKEILIAMGH</sequence>
<dbReference type="InterPro" id="IPR036380">
    <property type="entry name" value="Isochorismatase-like_sf"/>
</dbReference>
<organism evidence="4 5">
    <name type="scientific">Basidiobolus meristosporus CBS 931.73</name>
    <dbReference type="NCBI Taxonomy" id="1314790"/>
    <lineage>
        <taxon>Eukaryota</taxon>
        <taxon>Fungi</taxon>
        <taxon>Fungi incertae sedis</taxon>
        <taxon>Zoopagomycota</taxon>
        <taxon>Entomophthoromycotina</taxon>
        <taxon>Basidiobolomycetes</taxon>
        <taxon>Basidiobolales</taxon>
        <taxon>Basidiobolaceae</taxon>
        <taxon>Basidiobolus</taxon>
    </lineage>
</organism>
<evidence type="ECO:0000256" key="2">
    <source>
        <dbReference type="ARBA" id="ARBA00022801"/>
    </source>
</evidence>
<keyword evidence="2" id="KW-0378">Hydrolase</keyword>
<dbReference type="PANTHER" id="PTHR43540:SF1">
    <property type="entry name" value="ISOCHORISMATASE HYDROLASE"/>
    <property type="match status" value="1"/>
</dbReference>
<dbReference type="GO" id="GO:0016787">
    <property type="term" value="F:hydrolase activity"/>
    <property type="evidence" value="ECO:0007669"/>
    <property type="project" value="UniProtKB-KW"/>
</dbReference>
<dbReference type="InterPro" id="IPR000868">
    <property type="entry name" value="Isochorismatase-like_dom"/>
</dbReference>
<evidence type="ECO:0000256" key="1">
    <source>
        <dbReference type="ARBA" id="ARBA00006336"/>
    </source>
</evidence>
<dbReference type="OrthoDB" id="167809at2759"/>
<name>A0A1Y1XVL5_9FUNG</name>
<proteinExistence type="inferred from homology"/>
<evidence type="ECO:0000313" key="5">
    <source>
        <dbReference type="Proteomes" id="UP000193498"/>
    </source>
</evidence>
<protein>
    <submittedName>
        <fullName evidence="4">Isochorismatase</fullName>
    </submittedName>
</protein>
<dbReference type="InParanoid" id="A0A1Y1XVL5"/>
<gene>
    <name evidence="4" type="ORF">K493DRAFT_232641</name>
</gene>
<feature type="domain" description="Isochorismatase-like" evidence="3">
    <location>
        <begin position="20"/>
        <end position="166"/>
    </location>
</feature>
<dbReference type="Gene3D" id="3.40.50.850">
    <property type="entry name" value="Isochorismatase-like"/>
    <property type="match status" value="1"/>
</dbReference>
<dbReference type="CDD" id="cd01014">
    <property type="entry name" value="nicotinamidase_related"/>
    <property type="match status" value="1"/>
</dbReference>
<evidence type="ECO:0000259" key="3">
    <source>
        <dbReference type="Pfam" id="PF00857"/>
    </source>
</evidence>
<comment type="caution">
    <text evidence="4">The sequence shown here is derived from an EMBL/GenBank/DDBJ whole genome shotgun (WGS) entry which is preliminary data.</text>
</comment>
<dbReference type="InterPro" id="IPR050272">
    <property type="entry name" value="Isochorismatase-like_hydrls"/>
</dbReference>
<keyword evidence="5" id="KW-1185">Reference proteome</keyword>
<dbReference type="PANTHER" id="PTHR43540">
    <property type="entry name" value="PEROXYUREIDOACRYLATE/UREIDOACRYLATE AMIDOHYDROLASE-RELATED"/>
    <property type="match status" value="1"/>
</dbReference>
<feature type="non-terminal residue" evidence="4">
    <location>
        <position position="1"/>
    </location>
</feature>
<dbReference type="EMBL" id="MCFE01000426">
    <property type="protein sequence ID" value="ORX89715.1"/>
    <property type="molecule type" value="Genomic_DNA"/>
</dbReference>
<dbReference type="AlphaFoldDB" id="A0A1Y1XVL5"/>